<sequence>MSADNPEKAIEVIASFKWSTANSTGVNNQPTKGVLPANLIASSIIPREIAPPPDISSSAVLSGSSSGSVMSTCPKDNHLAVVPTELLKTFTQLLTTPIKFRTVELPFKLSLLVVEGSHCSSLLGVSELENIEGLERELLKVRLTITEKNQE</sequence>
<proteinExistence type="predicted"/>
<gene>
    <name evidence="1" type="ORF">FWILDA_LOCUS18919</name>
</gene>
<keyword evidence="2" id="KW-1185">Reference proteome</keyword>
<accession>A0A9W4X0J4</accession>
<evidence type="ECO:0000313" key="1">
    <source>
        <dbReference type="EMBL" id="CAI2199130.1"/>
    </source>
</evidence>
<dbReference type="AlphaFoldDB" id="A0A9W4X0J4"/>
<evidence type="ECO:0000313" key="2">
    <source>
        <dbReference type="Proteomes" id="UP001153678"/>
    </source>
</evidence>
<dbReference type="Proteomes" id="UP001153678">
    <property type="component" value="Unassembled WGS sequence"/>
</dbReference>
<name>A0A9W4X0J4_9GLOM</name>
<feature type="non-terminal residue" evidence="1">
    <location>
        <position position="151"/>
    </location>
</feature>
<organism evidence="1 2">
    <name type="scientific">Funneliformis geosporum</name>
    <dbReference type="NCBI Taxonomy" id="1117311"/>
    <lineage>
        <taxon>Eukaryota</taxon>
        <taxon>Fungi</taxon>
        <taxon>Fungi incertae sedis</taxon>
        <taxon>Mucoromycota</taxon>
        <taxon>Glomeromycotina</taxon>
        <taxon>Glomeromycetes</taxon>
        <taxon>Glomerales</taxon>
        <taxon>Glomeraceae</taxon>
        <taxon>Funneliformis</taxon>
    </lineage>
</organism>
<reference evidence="1" key="1">
    <citation type="submission" date="2022-08" db="EMBL/GenBank/DDBJ databases">
        <authorList>
            <person name="Kallberg Y."/>
            <person name="Tangrot J."/>
            <person name="Rosling A."/>
        </authorList>
    </citation>
    <scope>NUCLEOTIDE SEQUENCE</scope>
    <source>
        <strain evidence="1">Wild A</strain>
    </source>
</reference>
<protein>
    <submittedName>
        <fullName evidence="1">2885_t:CDS:1</fullName>
    </submittedName>
</protein>
<comment type="caution">
    <text evidence="1">The sequence shown here is derived from an EMBL/GenBank/DDBJ whole genome shotgun (WGS) entry which is preliminary data.</text>
</comment>
<dbReference type="EMBL" id="CAMKVN010020365">
    <property type="protein sequence ID" value="CAI2199130.1"/>
    <property type="molecule type" value="Genomic_DNA"/>
</dbReference>